<feature type="non-terminal residue" evidence="9">
    <location>
        <position position="271"/>
    </location>
</feature>
<dbReference type="SUPFAM" id="SSF48726">
    <property type="entry name" value="Immunoglobulin"/>
    <property type="match status" value="2"/>
</dbReference>
<feature type="domain" description="Ig-like" evidence="8">
    <location>
        <begin position="5"/>
        <end position="93"/>
    </location>
</feature>
<reference evidence="9 10" key="1">
    <citation type="journal article" date="2023" name="bioRxiv">
        <title>Conserved and derived expression patterns and positive selection on dental genes reveal complex evolutionary context of ever-growing rodent molars.</title>
        <authorList>
            <person name="Calamari Z.T."/>
            <person name="Song A."/>
            <person name="Cohen E."/>
            <person name="Akter M."/>
            <person name="Roy R.D."/>
            <person name="Hallikas O."/>
            <person name="Christensen M.M."/>
            <person name="Li P."/>
            <person name="Marangoni P."/>
            <person name="Jernvall J."/>
            <person name="Klein O.D."/>
        </authorList>
    </citation>
    <scope>NUCLEOTIDE SEQUENCE [LARGE SCALE GENOMIC DNA]</scope>
    <source>
        <strain evidence="9">V071</strain>
    </source>
</reference>
<dbReference type="Gene3D" id="2.60.40.10">
    <property type="entry name" value="Immunoglobulins"/>
    <property type="match status" value="2"/>
</dbReference>
<keyword evidence="6" id="KW-1279">T cell receptor</keyword>
<comment type="caution">
    <text evidence="9">The sequence shown here is derived from an EMBL/GenBank/DDBJ whole genome shotgun (WGS) entry which is preliminary data.</text>
</comment>
<evidence type="ECO:0000256" key="3">
    <source>
        <dbReference type="ARBA" id="ARBA00023130"/>
    </source>
</evidence>
<evidence type="ECO:0000256" key="1">
    <source>
        <dbReference type="ARBA" id="ARBA00022729"/>
    </source>
</evidence>
<evidence type="ECO:0000256" key="2">
    <source>
        <dbReference type="ARBA" id="ARBA00022859"/>
    </source>
</evidence>
<keyword evidence="10" id="KW-1185">Reference proteome</keyword>
<keyword evidence="2" id="KW-0391">Immunity</keyword>
<dbReference type="EMBL" id="JBBHLL010000916">
    <property type="protein sequence ID" value="KAK7797059.1"/>
    <property type="molecule type" value="Genomic_DNA"/>
</dbReference>
<dbReference type="InterPro" id="IPR013106">
    <property type="entry name" value="Ig_V-set"/>
</dbReference>
<dbReference type="Proteomes" id="UP001488838">
    <property type="component" value="Unassembled WGS sequence"/>
</dbReference>
<evidence type="ECO:0000256" key="5">
    <source>
        <dbReference type="ARBA" id="ARBA00023319"/>
    </source>
</evidence>
<feature type="non-terminal residue" evidence="9">
    <location>
        <position position="1"/>
    </location>
</feature>
<gene>
    <name evidence="9" type="ORF">U0070_013465</name>
</gene>
<accession>A0AAW0H2T5</accession>
<dbReference type="AlphaFoldDB" id="A0AAW0H2T5"/>
<evidence type="ECO:0000313" key="9">
    <source>
        <dbReference type="EMBL" id="KAK7797059.1"/>
    </source>
</evidence>
<dbReference type="InterPro" id="IPR036179">
    <property type="entry name" value="Ig-like_dom_sf"/>
</dbReference>
<dbReference type="GO" id="GO:0042605">
    <property type="term" value="F:peptide antigen binding"/>
    <property type="evidence" value="ECO:0007669"/>
    <property type="project" value="TreeGrafter"/>
</dbReference>
<feature type="compositionally biased region" description="Polar residues" evidence="7">
    <location>
        <begin position="154"/>
        <end position="168"/>
    </location>
</feature>
<dbReference type="PANTHER" id="PTHR19343:SF0">
    <property type="entry name" value="T CELL RECEPTOR ALPHA VARIABLE 23_DELTA VARIABLE 6"/>
    <property type="match status" value="1"/>
</dbReference>
<evidence type="ECO:0000256" key="7">
    <source>
        <dbReference type="SAM" id="MobiDB-lite"/>
    </source>
</evidence>
<evidence type="ECO:0000256" key="4">
    <source>
        <dbReference type="ARBA" id="ARBA00023170"/>
    </source>
</evidence>
<dbReference type="GO" id="GO:0002250">
    <property type="term" value="P:adaptive immune response"/>
    <property type="evidence" value="ECO:0007669"/>
    <property type="project" value="UniProtKB-KW"/>
</dbReference>
<evidence type="ECO:0000313" key="10">
    <source>
        <dbReference type="Proteomes" id="UP001488838"/>
    </source>
</evidence>
<dbReference type="InterPro" id="IPR007110">
    <property type="entry name" value="Ig-like_dom"/>
</dbReference>
<proteinExistence type="predicted"/>
<dbReference type="SMART" id="SM00406">
    <property type="entry name" value="IGv"/>
    <property type="match status" value="2"/>
</dbReference>
<evidence type="ECO:0000256" key="6">
    <source>
        <dbReference type="ARBA" id="ARBA00043266"/>
    </source>
</evidence>
<name>A0AAW0H2T5_MYOGA</name>
<feature type="region of interest" description="Disordered" evidence="7">
    <location>
        <begin position="142"/>
        <end position="176"/>
    </location>
</feature>
<keyword evidence="1" id="KW-0732">Signal</keyword>
<organism evidence="9 10">
    <name type="scientific">Myodes glareolus</name>
    <name type="common">Bank vole</name>
    <name type="synonym">Clethrionomys glareolus</name>
    <dbReference type="NCBI Taxonomy" id="447135"/>
    <lineage>
        <taxon>Eukaryota</taxon>
        <taxon>Metazoa</taxon>
        <taxon>Chordata</taxon>
        <taxon>Craniata</taxon>
        <taxon>Vertebrata</taxon>
        <taxon>Euteleostomi</taxon>
        <taxon>Mammalia</taxon>
        <taxon>Eutheria</taxon>
        <taxon>Euarchontoglires</taxon>
        <taxon>Glires</taxon>
        <taxon>Rodentia</taxon>
        <taxon>Myomorpha</taxon>
        <taxon>Muroidea</taxon>
        <taxon>Cricetidae</taxon>
        <taxon>Arvicolinae</taxon>
        <taxon>Myodes</taxon>
    </lineage>
</organism>
<sequence length="271" mass="31079">SNGQPLVQQSPPSLTAKEGEAFALNCSYQDRASTVFQWFRQDPEGGLTTLIQMLPTMREKISGRFTTRLDRESQLFSMLAKDAKLQDSALFFCGFFYEQKKMRGGPAKPWKRFLLGHALLDNAFRYCPRRFASQCEAQTLSQYQKEKAPKDQRASTAQTVTRPQQEAESATLDCTDDTDDTSNYNLFWYRQQRGRVTLVIRQEAYRQQNTRKNHFSVNFQRAAKSFGLEIADSQLEDATMRFSALTERGTVTQATERSEQRPQHLCKYGGS</sequence>
<keyword evidence="4" id="KW-0675">Receptor</keyword>
<dbReference type="InterPro" id="IPR051006">
    <property type="entry name" value="TCR_variable_domain"/>
</dbReference>
<feature type="compositionally biased region" description="Basic and acidic residues" evidence="7">
    <location>
        <begin position="144"/>
        <end position="153"/>
    </location>
</feature>
<evidence type="ECO:0000259" key="8">
    <source>
        <dbReference type="PROSITE" id="PS50835"/>
    </source>
</evidence>
<dbReference type="Pfam" id="PF07686">
    <property type="entry name" value="V-set"/>
    <property type="match status" value="2"/>
</dbReference>
<dbReference type="PROSITE" id="PS50835">
    <property type="entry name" value="IG_LIKE"/>
    <property type="match status" value="1"/>
</dbReference>
<keyword evidence="3" id="KW-1064">Adaptive immunity</keyword>
<dbReference type="PANTHER" id="PTHR19343">
    <property type="entry name" value="T CELL RECEPTOR ALPHA VARIABLE 1-2"/>
    <property type="match status" value="1"/>
</dbReference>
<dbReference type="GO" id="GO:0042101">
    <property type="term" value="C:T cell receptor complex"/>
    <property type="evidence" value="ECO:0007669"/>
    <property type="project" value="UniProtKB-KW"/>
</dbReference>
<dbReference type="InterPro" id="IPR013783">
    <property type="entry name" value="Ig-like_fold"/>
</dbReference>
<keyword evidence="5" id="KW-0393">Immunoglobulin domain</keyword>
<feature type="region of interest" description="Disordered" evidence="7">
    <location>
        <begin position="249"/>
        <end position="271"/>
    </location>
</feature>
<protein>
    <recommendedName>
        <fullName evidence="8">Ig-like domain-containing protein</fullName>
    </recommendedName>
</protein>